<feature type="domain" description="DUF202" evidence="6">
    <location>
        <begin position="23"/>
        <end position="90"/>
    </location>
</feature>
<proteinExistence type="predicted"/>
<evidence type="ECO:0000313" key="7">
    <source>
        <dbReference type="EMBL" id="GAB17659.1"/>
    </source>
</evidence>
<organism evidence="7 8">
    <name type="scientific">Gordonia effusa NBRC 100432</name>
    <dbReference type="NCBI Taxonomy" id="1077974"/>
    <lineage>
        <taxon>Bacteria</taxon>
        <taxon>Bacillati</taxon>
        <taxon>Actinomycetota</taxon>
        <taxon>Actinomycetes</taxon>
        <taxon>Mycobacteriales</taxon>
        <taxon>Gordoniaceae</taxon>
        <taxon>Gordonia</taxon>
    </lineage>
</organism>
<evidence type="ECO:0000256" key="5">
    <source>
        <dbReference type="SAM" id="Phobius"/>
    </source>
</evidence>
<accession>H0QXV8</accession>
<dbReference type="AlphaFoldDB" id="H0QXV8"/>
<feature type="transmembrane region" description="Helical" evidence="5">
    <location>
        <begin position="63"/>
        <end position="82"/>
    </location>
</feature>
<dbReference type="RefSeq" id="WP_007316997.1">
    <property type="nucleotide sequence ID" value="NZ_BAEH01000036.1"/>
</dbReference>
<keyword evidence="2 5" id="KW-0812">Transmembrane</keyword>
<keyword evidence="4 5" id="KW-0472">Membrane</keyword>
<name>H0QXV8_9ACTN</name>
<dbReference type="Proteomes" id="UP000035034">
    <property type="component" value="Unassembled WGS sequence"/>
</dbReference>
<dbReference type="EMBL" id="BAEH01000036">
    <property type="protein sequence ID" value="GAB17659.1"/>
    <property type="molecule type" value="Genomic_DNA"/>
</dbReference>
<evidence type="ECO:0000259" key="6">
    <source>
        <dbReference type="Pfam" id="PF02656"/>
    </source>
</evidence>
<reference evidence="7 8" key="1">
    <citation type="submission" date="2011-12" db="EMBL/GenBank/DDBJ databases">
        <title>Whole genome shotgun sequence of Gordonia effusa NBRC 100432.</title>
        <authorList>
            <person name="Yoshida I."/>
            <person name="Takarada H."/>
            <person name="Hosoyama A."/>
            <person name="Tsuchikane K."/>
            <person name="Katsumata H."/>
            <person name="Yamazaki S."/>
            <person name="Fujita N."/>
        </authorList>
    </citation>
    <scope>NUCLEOTIDE SEQUENCE [LARGE SCALE GENOMIC DNA]</scope>
    <source>
        <strain evidence="7 8">NBRC 100432</strain>
    </source>
</reference>
<keyword evidence="3 5" id="KW-1133">Transmembrane helix</keyword>
<evidence type="ECO:0000256" key="4">
    <source>
        <dbReference type="ARBA" id="ARBA00023136"/>
    </source>
</evidence>
<gene>
    <name evidence="7" type="ORF">GOEFS_036_00980</name>
</gene>
<dbReference type="GO" id="GO:0012505">
    <property type="term" value="C:endomembrane system"/>
    <property type="evidence" value="ECO:0007669"/>
    <property type="project" value="UniProtKB-SubCell"/>
</dbReference>
<protein>
    <recommendedName>
        <fullName evidence="6">DUF202 domain-containing protein</fullName>
    </recommendedName>
</protein>
<evidence type="ECO:0000256" key="1">
    <source>
        <dbReference type="ARBA" id="ARBA00004127"/>
    </source>
</evidence>
<evidence type="ECO:0000256" key="2">
    <source>
        <dbReference type="ARBA" id="ARBA00022692"/>
    </source>
</evidence>
<comment type="subcellular location">
    <subcellularLocation>
        <location evidence="1">Endomembrane system</location>
        <topology evidence="1">Multi-pass membrane protein</topology>
    </subcellularLocation>
</comment>
<dbReference type="Pfam" id="PF02656">
    <property type="entry name" value="DUF202"/>
    <property type="match status" value="1"/>
</dbReference>
<dbReference type="OrthoDB" id="582337at2"/>
<evidence type="ECO:0000313" key="8">
    <source>
        <dbReference type="Proteomes" id="UP000035034"/>
    </source>
</evidence>
<sequence>MNQKRSPADGESQIRPPGSIDARFTLAAERTVLAWIRTALGFVAGGVALIYVTPEAHHPAIKYSVGGLMVLVGTAVAVTGGVRWRQTTRALRDGGAMPSPTMIFVLIGAIVVIAVALIAALAISGV</sequence>
<comment type="caution">
    <text evidence="7">The sequence shown here is derived from an EMBL/GenBank/DDBJ whole genome shotgun (WGS) entry which is preliminary data.</text>
</comment>
<dbReference type="InterPro" id="IPR003807">
    <property type="entry name" value="DUF202"/>
</dbReference>
<evidence type="ECO:0000256" key="3">
    <source>
        <dbReference type="ARBA" id="ARBA00022989"/>
    </source>
</evidence>
<keyword evidence="8" id="KW-1185">Reference proteome</keyword>
<feature type="transmembrane region" description="Helical" evidence="5">
    <location>
        <begin position="103"/>
        <end position="123"/>
    </location>
</feature>
<dbReference type="STRING" id="1077974.GOEFS_036_00980"/>
<feature type="transmembrane region" description="Helical" evidence="5">
    <location>
        <begin position="32"/>
        <end position="51"/>
    </location>
</feature>
<dbReference type="eggNOG" id="COG2149">
    <property type="taxonomic scope" value="Bacteria"/>
</dbReference>